<evidence type="ECO:0000313" key="4">
    <source>
        <dbReference type="Proteomes" id="UP000222531"/>
    </source>
</evidence>
<dbReference type="EMBL" id="NHZO01000093">
    <property type="protein sequence ID" value="PHQ52197.1"/>
    <property type="molecule type" value="Genomic_DNA"/>
</dbReference>
<dbReference type="GO" id="GO:0005829">
    <property type="term" value="C:cytosol"/>
    <property type="evidence" value="ECO:0007669"/>
    <property type="project" value="TreeGrafter"/>
</dbReference>
<dbReference type="InterPro" id="IPR000873">
    <property type="entry name" value="AMP-dep_synth/lig_dom"/>
</dbReference>
<name>A0A2G1XLU2_STRCJ</name>
<dbReference type="GO" id="GO:0044550">
    <property type="term" value="P:secondary metabolite biosynthetic process"/>
    <property type="evidence" value="ECO:0007669"/>
    <property type="project" value="TreeGrafter"/>
</dbReference>
<evidence type="ECO:0000259" key="2">
    <source>
        <dbReference type="Pfam" id="PF00501"/>
    </source>
</evidence>
<reference evidence="3 4" key="1">
    <citation type="journal article" date="2017" name="Biochemistry">
        <title>Identification of the Biosynthetic Pathway for the Antibiotic Bicyclomycin.</title>
        <authorList>
            <person name="Patteson J."/>
            <person name="Cai W."/>
            <person name="Johnson R.A."/>
            <person name="Santa Maria K."/>
            <person name="Li B."/>
        </authorList>
    </citation>
    <scope>NUCLEOTIDE SEQUENCE [LARGE SCALE GENOMIC DNA]</scope>
    <source>
        <strain evidence="3 4">ATCC 21532</strain>
    </source>
</reference>
<dbReference type="PANTHER" id="PTHR45527">
    <property type="entry name" value="NONRIBOSOMAL PEPTIDE SYNTHETASE"/>
    <property type="match status" value="1"/>
</dbReference>
<dbReference type="PANTHER" id="PTHR45527:SF1">
    <property type="entry name" value="FATTY ACID SYNTHASE"/>
    <property type="match status" value="1"/>
</dbReference>
<proteinExistence type="predicted"/>
<feature type="domain" description="AMP-dependent synthetase/ligase" evidence="2">
    <location>
        <begin position="20"/>
        <end position="105"/>
    </location>
</feature>
<evidence type="ECO:0000313" key="3">
    <source>
        <dbReference type="EMBL" id="PHQ52197.1"/>
    </source>
</evidence>
<feature type="compositionally biased region" description="Basic and acidic residues" evidence="1">
    <location>
        <begin position="1"/>
        <end position="14"/>
    </location>
</feature>
<dbReference type="Gene3D" id="3.40.50.980">
    <property type="match status" value="2"/>
</dbReference>
<organism evidence="3 4">
    <name type="scientific">Streptomyces cinnamoneus</name>
    <name type="common">Streptoverticillium cinnamoneum</name>
    <dbReference type="NCBI Taxonomy" id="53446"/>
    <lineage>
        <taxon>Bacteria</taxon>
        <taxon>Bacillati</taxon>
        <taxon>Actinomycetota</taxon>
        <taxon>Actinomycetes</taxon>
        <taxon>Kitasatosporales</taxon>
        <taxon>Streptomycetaceae</taxon>
        <taxon>Streptomyces</taxon>
        <taxon>Streptomyces cinnamoneus group</taxon>
    </lineage>
</organism>
<feature type="region of interest" description="Disordered" evidence="1">
    <location>
        <begin position="1"/>
        <end position="20"/>
    </location>
</feature>
<dbReference type="AlphaFoldDB" id="A0A2G1XLU2"/>
<comment type="caution">
    <text evidence="3">The sequence shown here is derived from an EMBL/GenBank/DDBJ whole genome shotgun (WGS) entry which is preliminary data.</text>
</comment>
<keyword evidence="4" id="KW-1185">Reference proteome</keyword>
<dbReference type="GO" id="GO:0043041">
    <property type="term" value="P:amino acid activation for nonribosomal peptide biosynthetic process"/>
    <property type="evidence" value="ECO:0007669"/>
    <property type="project" value="TreeGrafter"/>
</dbReference>
<protein>
    <recommendedName>
        <fullName evidence="2">AMP-dependent synthetase/ligase domain-containing protein</fullName>
    </recommendedName>
</protein>
<evidence type="ECO:0000256" key="1">
    <source>
        <dbReference type="SAM" id="MobiDB-lite"/>
    </source>
</evidence>
<dbReference type="SUPFAM" id="SSF56801">
    <property type="entry name" value="Acetyl-CoA synthetase-like"/>
    <property type="match status" value="1"/>
</dbReference>
<accession>A0A2G1XLU2</accession>
<dbReference type="Pfam" id="PF00501">
    <property type="entry name" value="AMP-binding"/>
    <property type="match status" value="1"/>
</dbReference>
<sequence>MERFGAGRGRRDPARALPGQAERCPDATAITFEGVELSYGELDARANRLARLLVSRGVGAESLVAVCMERSAELVVALLAVVKAGGAYVPVDPEYPVEAHGVCARGCCSGAGGDQWCGRGEVAVGGRSGAGGGRRCRCGG</sequence>
<dbReference type="GO" id="GO:0031177">
    <property type="term" value="F:phosphopantetheine binding"/>
    <property type="evidence" value="ECO:0007669"/>
    <property type="project" value="TreeGrafter"/>
</dbReference>
<dbReference type="Proteomes" id="UP000222531">
    <property type="component" value="Unassembled WGS sequence"/>
</dbReference>
<gene>
    <name evidence="3" type="ORF">BLA24_08485</name>
</gene>